<organism evidence="3 4">
    <name type="scientific">Thermomonospora umbrina</name>
    <dbReference type="NCBI Taxonomy" id="111806"/>
    <lineage>
        <taxon>Bacteria</taxon>
        <taxon>Bacillati</taxon>
        <taxon>Actinomycetota</taxon>
        <taxon>Actinomycetes</taxon>
        <taxon>Streptosporangiales</taxon>
        <taxon>Thermomonosporaceae</taxon>
        <taxon>Thermomonospora</taxon>
    </lineage>
</organism>
<evidence type="ECO:0000256" key="2">
    <source>
        <dbReference type="SAM" id="Phobius"/>
    </source>
</evidence>
<feature type="region of interest" description="Disordered" evidence="1">
    <location>
        <begin position="1"/>
        <end position="49"/>
    </location>
</feature>
<keyword evidence="2" id="KW-1133">Transmembrane helix</keyword>
<comment type="caution">
    <text evidence="3">The sequence shown here is derived from an EMBL/GenBank/DDBJ whole genome shotgun (WGS) entry which is preliminary data.</text>
</comment>
<feature type="compositionally biased region" description="Pro residues" evidence="1">
    <location>
        <begin position="19"/>
        <end position="49"/>
    </location>
</feature>
<evidence type="ECO:0000313" key="4">
    <source>
        <dbReference type="Proteomes" id="UP000256661"/>
    </source>
</evidence>
<keyword evidence="2" id="KW-0472">Membrane</keyword>
<feature type="transmembrane region" description="Helical" evidence="2">
    <location>
        <begin position="51"/>
        <end position="74"/>
    </location>
</feature>
<dbReference type="Proteomes" id="UP000256661">
    <property type="component" value="Unassembled WGS sequence"/>
</dbReference>
<reference evidence="3 4" key="1">
    <citation type="submission" date="2018-08" db="EMBL/GenBank/DDBJ databases">
        <title>Sequencing the genomes of 1000 actinobacteria strains.</title>
        <authorList>
            <person name="Klenk H.-P."/>
        </authorList>
    </citation>
    <scope>NUCLEOTIDE SEQUENCE [LARGE SCALE GENOMIC DNA]</scope>
    <source>
        <strain evidence="3 4">DSM 43927</strain>
    </source>
</reference>
<dbReference type="Gene3D" id="1.10.150.280">
    <property type="entry name" value="AF1531-like domain"/>
    <property type="match status" value="1"/>
</dbReference>
<sequence>MAWPGNDPSGRLPRRPPHPPRPPHGWGPPSPPMPHRPLPPPPPEPPPPQGVLWAFTPFLSGGFGTWGTFGYAALRRRSGTMAAMSAGYLLSAVAVLGMLGAGGALAGLGMLLMMTLWITGTVHAFGVRSTVYPPATPRDRVNQHAIHVAKYRRTLREEARSLVAEDPELAHELCIGRPDLSRVYDDGGLIDVNHVPPFVLASLPGMTPELVERITGDRQENGPFVSVEELAVRADLPPDLVPRLGDYTLFLT</sequence>
<dbReference type="SUPFAM" id="SSF81585">
    <property type="entry name" value="PsbU/PolX domain-like"/>
    <property type="match status" value="1"/>
</dbReference>
<dbReference type="EMBL" id="QTTT01000001">
    <property type="protein sequence ID" value="REE98068.1"/>
    <property type="molecule type" value="Genomic_DNA"/>
</dbReference>
<feature type="transmembrane region" description="Helical" evidence="2">
    <location>
        <begin position="86"/>
        <end position="118"/>
    </location>
</feature>
<proteinExistence type="predicted"/>
<keyword evidence="2" id="KW-0812">Transmembrane</keyword>
<name>A0A3D9SQL1_9ACTN</name>
<dbReference type="Pfam" id="PF12836">
    <property type="entry name" value="HHH_3"/>
    <property type="match status" value="1"/>
</dbReference>
<dbReference type="AlphaFoldDB" id="A0A3D9SQL1"/>
<protein>
    <submittedName>
        <fullName evidence="3">Helix-hairpin-helix protein</fullName>
    </submittedName>
</protein>
<evidence type="ECO:0000256" key="1">
    <source>
        <dbReference type="SAM" id="MobiDB-lite"/>
    </source>
</evidence>
<keyword evidence="4" id="KW-1185">Reference proteome</keyword>
<gene>
    <name evidence="3" type="ORF">DFJ69_3548</name>
</gene>
<accession>A0A3D9SQL1</accession>
<evidence type="ECO:0000313" key="3">
    <source>
        <dbReference type="EMBL" id="REE98068.1"/>
    </source>
</evidence>